<dbReference type="EMBL" id="CP127173">
    <property type="protein sequence ID" value="WIV60644.1"/>
    <property type="molecule type" value="Genomic_DNA"/>
</dbReference>
<name>A0ABY8XYE3_9PSEU</name>
<proteinExistence type="predicted"/>
<keyword evidence="2" id="KW-1185">Reference proteome</keyword>
<organism evidence="1 2">
    <name type="scientific">Amycolatopsis nalaikhensis</name>
    <dbReference type="NCBI Taxonomy" id="715472"/>
    <lineage>
        <taxon>Bacteria</taxon>
        <taxon>Bacillati</taxon>
        <taxon>Actinomycetota</taxon>
        <taxon>Actinomycetes</taxon>
        <taxon>Pseudonocardiales</taxon>
        <taxon>Pseudonocardiaceae</taxon>
        <taxon>Amycolatopsis</taxon>
    </lineage>
</organism>
<gene>
    <name evidence="1" type="ORF">QP939_19560</name>
</gene>
<accession>A0ABY8XYE3</accession>
<dbReference type="Proteomes" id="UP001227101">
    <property type="component" value="Chromosome"/>
</dbReference>
<evidence type="ECO:0000313" key="1">
    <source>
        <dbReference type="EMBL" id="WIV60644.1"/>
    </source>
</evidence>
<sequence length="419" mass="46178">MTGRANPKSFTNPVQRKLDIMVSTIHPKHRQSIERAVRALQAQPPRIRPALQELKKMFTHSGANPPAILTACATLLNTDATISGDVLAAVRNVHAEWDSYGNAERELFNVCVWSSETRRDVAVTEVNDVTVMLRETPPRIADALNGLRWLNAQTQHAHQHVFTVCGTLLKNPSADHPAIVEAIQTAYTLWPDLADDLRTLVMTCVYASKARAAHARARTAARQQANEAASGDIHRCGNCDGNLAGLPEMRYCSSTCATDAESAERPTNGEHTTTVPAHRIAARHEPIEQRAARRYVDSATDPDYDEQWREVEQAIPSAGLVRKNESGVDAYEAERQRHGDRDDTADVLSEQTGQPMTDDDYDRLALLPVAPDGLCVACNLERTPSEQRTPSTDDRCEICRELNTPPLVTFAPSRELAAA</sequence>
<evidence type="ECO:0000313" key="2">
    <source>
        <dbReference type="Proteomes" id="UP001227101"/>
    </source>
</evidence>
<reference evidence="1 2" key="1">
    <citation type="submission" date="2023-06" db="EMBL/GenBank/DDBJ databases">
        <authorList>
            <person name="Oyuntsetseg B."/>
            <person name="Kim S.B."/>
        </authorList>
    </citation>
    <scope>NUCLEOTIDE SEQUENCE [LARGE SCALE GENOMIC DNA]</scope>
    <source>
        <strain evidence="1 2">2-2</strain>
    </source>
</reference>
<dbReference type="RefSeq" id="WP_285458236.1">
    <property type="nucleotide sequence ID" value="NZ_CP127173.1"/>
</dbReference>
<protein>
    <submittedName>
        <fullName evidence="1">Uncharacterized protein</fullName>
    </submittedName>
</protein>